<evidence type="ECO:0000313" key="4">
    <source>
        <dbReference type="EnsemblPlants" id="Pp3c14_4399V3.1"/>
    </source>
</evidence>
<keyword evidence="2" id="KW-0812">Transmembrane</keyword>
<evidence type="ECO:0000313" key="5">
    <source>
        <dbReference type="Proteomes" id="UP000006727"/>
    </source>
</evidence>
<keyword evidence="2" id="KW-1133">Transmembrane helix</keyword>
<proteinExistence type="predicted"/>
<feature type="compositionally biased region" description="Pro residues" evidence="1">
    <location>
        <begin position="1"/>
        <end position="10"/>
    </location>
</feature>
<organism evidence="3">
    <name type="scientific">Physcomitrium patens</name>
    <name type="common">Spreading-leaved earth moss</name>
    <name type="synonym">Physcomitrella patens</name>
    <dbReference type="NCBI Taxonomy" id="3218"/>
    <lineage>
        <taxon>Eukaryota</taxon>
        <taxon>Viridiplantae</taxon>
        <taxon>Streptophyta</taxon>
        <taxon>Embryophyta</taxon>
        <taxon>Bryophyta</taxon>
        <taxon>Bryophytina</taxon>
        <taxon>Bryopsida</taxon>
        <taxon>Funariidae</taxon>
        <taxon>Funariales</taxon>
        <taxon>Funariaceae</taxon>
        <taxon>Physcomitrium</taxon>
    </lineage>
</organism>
<reference evidence="4" key="3">
    <citation type="submission" date="2020-12" db="UniProtKB">
        <authorList>
            <consortium name="EnsemblPlants"/>
        </authorList>
    </citation>
    <scope>IDENTIFICATION</scope>
</reference>
<keyword evidence="5" id="KW-1185">Reference proteome</keyword>
<dbReference type="EMBL" id="ABEU02000014">
    <property type="protein sequence ID" value="PNR40601.1"/>
    <property type="molecule type" value="Genomic_DNA"/>
</dbReference>
<feature type="region of interest" description="Disordered" evidence="1">
    <location>
        <begin position="1"/>
        <end position="76"/>
    </location>
</feature>
<protein>
    <submittedName>
        <fullName evidence="3 4">Uncharacterized protein</fullName>
    </submittedName>
</protein>
<sequence>MLQNPTPPSNKPQGHQHRNPDPDDLQRSASLALSTETRGSRPGRNKMSSYGYNTITKGGERETEQPPPHFTHRSHGRRIRPFVRPSLVCWFFYSSFVVRTKPRASNGTVGLSMPWIAAEGVAEPPGVCPGAPARPGLAWPGGVPGRAARFTPDGDRFHSSVLFKHGFIHAFVHLFIRYLFIHSFVGIHFLHFA</sequence>
<feature type="transmembrane region" description="Helical" evidence="2">
    <location>
        <begin position="166"/>
        <end position="190"/>
    </location>
</feature>
<dbReference type="Gramene" id="Pp3c14_4399V3.1">
    <property type="protein sequence ID" value="Pp3c14_4399V3.1"/>
    <property type="gene ID" value="Pp3c14_4399"/>
</dbReference>
<reference evidence="3 5" key="2">
    <citation type="journal article" date="2018" name="Plant J.">
        <title>The Physcomitrella patens chromosome-scale assembly reveals moss genome structure and evolution.</title>
        <authorList>
            <person name="Lang D."/>
            <person name="Ullrich K.K."/>
            <person name="Murat F."/>
            <person name="Fuchs J."/>
            <person name="Jenkins J."/>
            <person name="Haas F.B."/>
            <person name="Piednoel M."/>
            <person name="Gundlach H."/>
            <person name="Van Bel M."/>
            <person name="Meyberg R."/>
            <person name="Vives C."/>
            <person name="Morata J."/>
            <person name="Symeonidi A."/>
            <person name="Hiss M."/>
            <person name="Muchero W."/>
            <person name="Kamisugi Y."/>
            <person name="Saleh O."/>
            <person name="Blanc G."/>
            <person name="Decker E.L."/>
            <person name="van Gessel N."/>
            <person name="Grimwood J."/>
            <person name="Hayes R.D."/>
            <person name="Graham S.W."/>
            <person name="Gunter L.E."/>
            <person name="McDaniel S.F."/>
            <person name="Hoernstein S.N.W."/>
            <person name="Larsson A."/>
            <person name="Li F.W."/>
            <person name="Perroud P.F."/>
            <person name="Phillips J."/>
            <person name="Ranjan P."/>
            <person name="Rokshar D.S."/>
            <person name="Rothfels C.J."/>
            <person name="Schneider L."/>
            <person name="Shu S."/>
            <person name="Stevenson D.W."/>
            <person name="Thummler F."/>
            <person name="Tillich M."/>
            <person name="Villarreal Aguilar J.C."/>
            <person name="Widiez T."/>
            <person name="Wong G.K."/>
            <person name="Wymore A."/>
            <person name="Zhang Y."/>
            <person name="Zimmer A.D."/>
            <person name="Quatrano R.S."/>
            <person name="Mayer K.F.X."/>
            <person name="Goodstein D."/>
            <person name="Casacuberta J.M."/>
            <person name="Vandepoele K."/>
            <person name="Reski R."/>
            <person name="Cuming A.C."/>
            <person name="Tuskan G.A."/>
            <person name="Maumus F."/>
            <person name="Salse J."/>
            <person name="Schmutz J."/>
            <person name="Rensing S.A."/>
        </authorList>
    </citation>
    <scope>NUCLEOTIDE SEQUENCE [LARGE SCALE GENOMIC DNA]</scope>
    <source>
        <strain evidence="4 5">cv. Gransden 2004</strain>
    </source>
</reference>
<evidence type="ECO:0000256" key="2">
    <source>
        <dbReference type="SAM" id="Phobius"/>
    </source>
</evidence>
<accession>A0A2K1JGC9</accession>
<dbReference type="EnsemblPlants" id="Pp3c14_4399V3.1">
    <property type="protein sequence ID" value="Pp3c14_4399V3.1"/>
    <property type="gene ID" value="Pp3c14_4399"/>
</dbReference>
<dbReference type="Proteomes" id="UP000006727">
    <property type="component" value="Chromosome 14"/>
</dbReference>
<dbReference type="InParanoid" id="A0A2K1JGC9"/>
<keyword evidence="2" id="KW-0472">Membrane</keyword>
<reference evidence="3 5" key="1">
    <citation type="journal article" date="2008" name="Science">
        <title>The Physcomitrella genome reveals evolutionary insights into the conquest of land by plants.</title>
        <authorList>
            <person name="Rensing S."/>
            <person name="Lang D."/>
            <person name="Zimmer A."/>
            <person name="Terry A."/>
            <person name="Salamov A."/>
            <person name="Shapiro H."/>
            <person name="Nishiyama T."/>
            <person name="Perroud P.-F."/>
            <person name="Lindquist E."/>
            <person name="Kamisugi Y."/>
            <person name="Tanahashi T."/>
            <person name="Sakakibara K."/>
            <person name="Fujita T."/>
            <person name="Oishi K."/>
            <person name="Shin-I T."/>
            <person name="Kuroki Y."/>
            <person name="Toyoda A."/>
            <person name="Suzuki Y."/>
            <person name="Hashimoto A."/>
            <person name="Yamaguchi K."/>
            <person name="Sugano A."/>
            <person name="Kohara Y."/>
            <person name="Fujiyama A."/>
            <person name="Anterola A."/>
            <person name="Aoki S."/>
            <person name="Ashton N."/>
            <person name="Barbazuk W.B."/>
            <person name="Barker E."/>
            <person name="Bennetzen J."/>
            <person name="Bezanilla M."/>
            <person name="Blankenship R."/>
            <person name="Cho S.H."/>
            <person name="Dutcher S."/>
            <person name="Estelle M."/>
            <person name="Fawcett J.A."/>
            <person name="Gundlach H."/>
            <person name="Hanada K."/>
            <person name="Heyl A."/>
            <person name="Hicks K.A."/>
            <person name="Hugh J."/>
            <person name="Lohr M."/>
            <person name="Mayer K."/>
            <person name="Melkozernov A."/>
            <person name="Murata T."/>
            <person name="Nelson D."/>
            <person name="Pils B."/>
            <person name="Prigge M."/>
            <person name="Reiss B."/>
            <person name="Renner T."/>
            <person name="Rombauts S."/>
            <person name="Rushton P."/>
            <person name="Sanderfoot A."/>
            <person name="Schween G."/>
            <person name="Shiu S.-H."/>
            <person name="Stueber K."/>
            <person name="Theodoulou F.L."/>
            <person name="Tu H."/>
            <person name="Van de Peer Y."/>
            <person name="Verrier P.J."/>
            <person name="Waters E."/>
            <person name="Wood A."/>
            <person name="Yang L."/>
            <person name="Cove D."/>
            <person name="Cuming A."/>
            <person name="Hasebe M."/>
            <person name="Lucas S."/>
            <person name="Mishler D.B."/>
            <person name="Reski R."/>
            <person name="Grigoriev I."/>
            <person name="Quatrano R.S."/>
            <person name="Boore J.L."/>
        </authorList>
    </citation>
    <scope>NUCLEOTIDE SEQUENCE [LARGE SCALE GENOMIC DNA]</scope>
    <source>
        <strain evidence="4 5">cv. Gransden 2004</strain>
    </source>
</reference>
<feature type="compositionally biased region" description="Polar residues" evidence="1">
    <location>
        <begin position="27"/>
        <end position="37"/>
    </location>
</feature>
<evidence type="ECO:0000256" key="1">
    <source>
        <dbReference type="SAM" id="MobiDB-lite"/>
    </source>
</evidence>
<evidence type="ECO:0000313" key="3">
    <source>
        <dbReference type="EMBL" id="PNR40601.1"/>
    </source>
</evidence>
<dbReference type="AlphaFoldDB" id="A0A2K1JGC9"/>
<name>A0A2K1JGC9_PHYPA</name>
<gene>
    <name evidence="3" type="ORF">PHYPA_018004</name>
</gene>
<feature type="compositionally biased region" description="Polar residues" evidence="1">
    <location>
        <begin position="46"/>
        <end position="56"/>
    </location>
</feature>